<dbReference type="InterPro" id="IPR036097">
    <property type="entry name" value="HisK_dim/P_sf"/>
</dbReference>
<dbReference type="PANTHER" id="PTHR45339">
    <property type="entry name" value="HYBRID SIGNAL TRANSDUCTION HISTIDINE KINASE J"/>
    <property type="match status" value="1"/>
</dbReference>
<evidence type="ECO:0000313" key="15">
    <source>
        <dbReference type="EMBL" id="MBC8547455.1"/>
    </source>
</evidence>
<dbReference type="SMART" id="SM00388">
    <property type="entry name" value="HisKA"/>
    <property type="match status" value="1"/>
</dbReference>
<dbReference type="SMART" id="SM00448">
    <property type="entry name" value="REC"/>
    <property type="match status" value="1"/>
</dbReference>
<dbReference type="SUPFAM" id="SSF55874">
    <property type="entry name" value="ATPase domain of HSP90 chaperone/DNA topoisomerase II/histidine kinase"/>
    <property type="match status" value="1"/>
</dbReference>
<evidence type="ECO:0000256" key="11">
    <source>
        <dbReference type="SAM" id="Phobius"/>
    </source>
</evidence>
<comment type="catalytic activity">
    <reaction evidence="1">
        <text>ATP + protein L-histidine = ADP + protein N-phospho-L-histidine.</text>
        <dbReference type="EC" id="2.7.13.3"/>
    </reaction>
</comment>
<dbReference type="AlphaFoldDB" id="A0A926E285"/>
<feature type="chain" id="PRO_5037233033" description="Circadian input-output histidine kinase CikA" evidence="12">
    <location>
        <begin position="31"/>
        <end position="885"/>
    </location>
</feature>
<evidence type="ECO:0000256" key="1">
    <source>
        <dbReference type="ARBA" id="ARBA00000085"/>
    </source>
</evidence>
<dbReference type="CDD" id="cd16922">
    <property type="entry name" value="HATPase_EvgS-ArcB-TorS-like"/>
    <property type="match status" value="1"/>
</dbReference>
<keyword evidence="5 10" id="KW-0597">Phosphoprotein</keyword>
<keyword evidence="11" id="KW-0812">Transmembrane</keyword>
<dbReference type="InterPro" id="IPR003594">
    <property type="entry name" value="HATPase_dom"/>
</dbReference>
<dbReference type="InterPro" id="IPR036890">
    <property type="entry name" value="HATPase_C_sf"/>
</dbReference>
<dbReference type="InterPro" id="IPR005467">
    <property type="entry name" value="His_kinase_dom"/>
</dbReference>
<feature type="domain" description="Histidine kinase" evidence="13">
    <location>
        <begin position="519"/>
        <end position="739"/>
    </location>
</feature>
<name>A0A926E285_9FIRM</name>
<dbReference type="InterPro" id="IPR001638">
    <property type="entry name" value="Solute-binding_3/MltF_N"/>
</dbReference>
<keyword evidence="11" id="KW-1133">Transmembrane helix</keyword>
<dbReference type="GO" id="GO:0000155">
    <property type="term" value="F:phosphorelay sensor kinase activity"/>
    <property type="evidence" value="ECO:0007669"/>
    <property type="project" value="InterPro"/>
</dbReference>
<organism evidence="15 16">
    <name type="scientific">Ligaoa zhengdingensis</name>
    <dbReference type="NCBI Taxonomy" id="2763658"/>
    <lineage>
        <taxon>Bacteria</taxon>
        <taxon>Bacillati</taxon>
        <taxon>Bacillota</taxon>
        <taxon>Clostridia</taxon>
        <taxon>Eubacteriales</taxon>
        <taxon>Oscillospiraceae</taxon>
        <taxon>Ligaoa</taxon>
    </lineage>
</organism>
<dbReference type="PRINTS" id="PR00344">
    <property type="entry name" value="BCTRLSENSOR"/>
</dbReference>
<dbReference type="CDD" id="cd17546">
    <property type="entry name" value="REC_hyHK_CKI1_RcsC-like"/>
    <property type="match status" value="1"/>
</dbReference>
<dbReference type="Proteomes" id="UP000653127">
    <property type="component" value="Unassembled WGS sequence"/>
</dbReference>
<evidence type="ECO:0000259" key="13">
    <source>
        <dbReference type="PROSITE" id="PS50109"/>
    </source>
</evidence>
<keyword evidence="6" id="KW-0418">Kinase</keyword>
<dbReference type="CDD" id="cd00082">
    <property type="entry name" value="HisKA"/>
    <property type="match status" value="1"/>
</dbReference>
<evidence type="ECO:0000256" key="9">
    <source>
        <dbReference type="ARBA" id="ARBA00074306"/>
    </source>
</evidence>
<feature type="signal peptide" evidence="12">
    <location>
        <begin position="1"/>
        <end position="30"/>
    </location>
</feature>
<comment type="caution">
    <text evidence="15">The sequence shown here is derived from an EMBL/GenBank/DDBJ whole genome shotgun (WGS) entry which is preliminary data.</text>
</comment>
<dbReference type="SMART" id="SM00387">
    <property type="entry name" value="HATPase_c"/>
    <property type="match status" value="1"/>
</dbReference>
<sequence>MNQIEAKTLRLCAIAILAMLLLACQSLCFAAETEKAEVLRVPFTEVEGLMETAEDGSRHGVIVDYFSEIAKYTGWKYQYIDTEPRRMVTEFLNREYDLMGGTYYSPEFEEHFAYPNYSCGHSKVLLARQHEYSVRSYNVESLDGKTIGVYENAQEGIRRLNEYLLMNAVDCTLKSYTYDQLTHTSLTERLKRGEVDLVLESIADDCSELHVVAAFNAQPHYIVTAADNQEILDQLNFALENIIDSNPNFAEERYAVHYPNNIVSNVFLNEQELEYIRQKKVVTVAMLKSYHPLDCRVTEDGSHNGMVPDFLEKVTEFTGLKFEYLYADDYLDMLNMVQEKQADIAGFYLGSEAEAVQDGLALTKSYVTMNDIIVHNKSVRYPADGLAAPNEQEIQQHYLYNAVPVTRFYSGVDISFALSWPAQAELLTLLNKSITRLSDEERSMIANQNMISVSKSRFALEDLVYSNPVMFVSVVALVLFLAVFVILMLARYRMRAAVMRSELEKAGAENKAKGAFLSRMSHEIRTPMNAVVGLSDLTSMMKGVPEQVQSNLVKIRASSHYLLGLINDILDMSRVDSGMLTLVSEPFSLKRMLTDLKSMMQAEAQRQGLEFTMEADVLHEALKGDEIRLRQVLTNLLSNALKFTPPGGRVQLRVVETGADEQGATFKFRVIDDGNGISPDDQQRTFDAFEQAGTSQSRSQGTGLGLPISSIVRLMGGELKLDSELGKGSTFYFTVALPFGKLPEEADVSGDTALLEGYRLLLVEDNELNAEIAAQLLEMQGAAVQVAPDGKQAVERFASSAPGEIQAILMDIQMPEMNGLEATRAIRALDRPDAASVPIIAMTANSFQEDIDAAMQAGMNGFIAKPLDVHILYTTILDLLRKHRE</sequence>
<dbReference type="Gene3D" id="3.40.190.10">
    <property type="entry name" value="Periplasmic binding protein-like II"/>
    <property type="match status" value="4"/>
</dbReference>
<evidence type="ECO:0000256" key="7">
    <source>
        <dbReference type="ARBA" id="ARBA00023012"/>
    </source>
</evidence>
<dbReference type="InterPro" id="IPR001789">
    <property type="entry name" value="Sig_transdc_resp-reg_receiver"/>
</dbReference>
<keyword evidence="7" id="KW-0902">Two-component regulatory system</keyword>
<feature type="modified residue" description="4-aspartylphosphate" evidence="10">
    <location>
        <position position="811"/>
    </location>
</feature>
<dbReference type="SUPFAM" id="SSF52172">
    <property type="entry name" value="CheY-like"/>
    <property type="match status" value="1"/>
</dbReference>
<dbReference type="InterPro" id="IPR011006">
    <property type="entry name" value="CheY-like_superfamily"/>
</dbReference>
<dbReference type="Pfam" id="PF00072">
    <property type="entry name" value="Response_reg"/>
    <property type="match status" value="1"/>
</dbReference>
<dbReference type="EC" id="2.7.13.3" evidence="3"/>
<keyword evidence="11" id="KW-0472">Membrane</keyword>
<evidence type="ECO:0000256" key="4">
    <source>
        <dbReference type="ARBA" id="ARBA00018672"/>
    </source>
</evidence>
<comment type="similarity">
    <text evidence="2">In the N-terminal section; belongs to the phytochrome family.</text>
</comment>
<dbReference type="SUPFAM" id="SSF47384">
    <property type="entry name" value="Homodimeric domain of signal transducing histidine kinase"/>
    <property type="match status" value="1"/>
</dbReference>
<dbReference type="Pfam" id="PF02518">
    <property type="entry name" value="HATPase_c"/>
    <property type="match status" value="1"/>
</dbReference>
<dbReference type="SMART" id="SM00062">
    <property type="entry name" value="PBPb"/>
    <property type="match status" value="1"/>
</dbReference>
<evidence type="ECO:0000256" key="6">
    <source>
        <dbReference type="ARBA" id="ARBA00022777"/>
    </source>
</evidence>
<evidence type="ECO:0000256" key="5">
    <source>
        <dbReference type="ARBA" id="ARBA00022553"/>
    </source>
</evidence>
<dbReference type="RefSeq" id="WP_249283499.1">
    <property type="nucleotide sequence ID" value="NZ_JACRST010000020.1"/>
</dbReference>
<evidence type="ECO:0000256" key="2">
    <source>
        <dbReference type="ARBA" id="ARBA00006402"/>
    </source>
</evidence>
<evidence type="ECO:0000313" key="16">
    <source>
        <dbReference type="Proteomes" id="UP000653127"/>
    </source>
</evidence>
<evidence type="ECO:0000256" key="3">
    <source>
        <dbReference type="ARBA" id="ARBA00012438"/>
    </source>
</evidence>
<dbReference type="PROSITE" id="PS50109">
    <property type="entry name" value="HIS_KIN"/>
    <property type="match status" value="1"/>
</dbReference>
<dbReference type="Pfam" id="PF00512">
    <property type="entry name" value="HisKA"/>
    <property type="match status" value="1"/>
</dbReference>
<proteinExistence type="inferred from homology"/>
<keyword evidence="6" id="KW-0808">Transferase</keyword>
<comment type="function">
    <text evidence="8">May play the central regulatory role in sporulation. It may be an element of the effector pathway responsible for the activation of sporulation genes in response to nutritional stress. Spo0A may act in concert with spo0H (a sigma factor) to control the expression of some genes that are critical to the sporulation process.</text>
</comment>
<gene>
    <name evidence="15" type="ORF">H8711_11015</name>
</gene>
<dbReference type="SUPFAM" id="SSF53850">
    <property type="entry name" value="Periplasmic binding protein-like II"/>
    <property type="match status" value="2"/>
</dbReference>
<dbReference type="Gene3D" id="3.30.565.10">
    <property type="entry name" value="Histidine kinase-like ATPase, C-terminal domain"/>
    <property type="match status" value="1"/>
</dbReference>
<evidence type="ECO:0000259" key="14">
    <source>
        <dbReference type="PROSITE" id="PS50110"/>
    </source>
</evidence>
<evidence type="ECO:0000256" key="8">
    <source>
        <dbReference type="ARBA" id="ARBA00024867"/>
    </source>
</evidence>
<reference evidence="15" key="1">
    <citation type="submission" date="2020-08" db="EMBL/GenBank/DDBJ databases">
        <title>Genome public.</title>
        <authorList>
            <person name="Liu C."/>
            <person name="Sun Q."/>
        </authorList>
    </citation>
    <scope>NUCLEOTIDE SEQUENCE</scope>
    <source>
        <strain evidence="15">NSJ-31</strain>
    </source>
</reference>
<dbReference type="Pfam" id="PF00497">
    <property type="entry name" value="SBP_bac_3"/>
    <property type="match status" value="1"/>
</dbReference>
<dbReference type="Gene3D" id="3.40.50.2300">
    <property type="match status" value="1"/>
</dbReference>
<feature type="transmembrane region" description="Helical" evidence="11">
    <location>
        <begin position="469"/>
        <end position="490"/>
    </location>
</feature>
<dbReference type="Gene3D" id="1.10.287.130">
    <property type="match status" value="1"/>
</dbReference>
<dbReference type="PROSITE" id="PS51257">
    <property type="entry name" value="PROKAR_LIPOPROTEIN"/>
    <property type="match status" value="1"/>
</dbReference>
<dbReference type="FunFam" id="3.30.565.10:FF:000010">
    <property type="entry name" value="Sensor histidine kinase RcsC"/>
    <property type="match status" value="1"/>
</dbReference>
<accession>A0A926E285</accession>
<keyword evidence="12" id="KW-0732">Signal</keyword>
<keyword evidence="16" id="KW-1185">Reference proteome</keyword>
<dbReference type="PANTHER" id="PTHR45339:SF1">
    <property type="entry name" value="HYBRID SIGNAL TRANSDUCTION HISTIDINE KINASE J"/>
    <property type="match status" value="1"/>
</dbReference>
<protein>
    <recommendedName>
        <fullName evidence="9">Circadian input-output histidine kinase CikA</fullName>
        <ecNumber evidence="3">2.7.13.3</ecNumber>
    </recommendedName>
    <alternativeName>
        <fullName evidence="4">Stage 0 sporulation protein A homolog</fullName>
    </alternativeName>
</protein>
<feature type="domain" description="Response regulatory" evidence="14">
    <location>
        <begin position="759"/>
        <end position="880"/>
    </location>
</feature>
<evidence type="ECO:0000256" key="10">
    <source>
        <dbReference type="PROSITE-ProRule" id="PRU00169"/>
    </source>
</evidence>
<evidence type="ECO:0000256" key="12">
    <source>
        <dbReference type="SAM" id="SignalP"/>
    </source>
</evidence>
<dbReference type="EMBL" id="JACRST010000020">
    <property type="protein sequence ID" value="MBC8547455.1"/>
    <property type="molecule type" value="Genomic_DNA"/>
</dbReference>
<dbReference type="InterPro" id="IPR003661">
    <property type="entry name" value="HisK_dim/P_dom"/>
</dbReference>
<dbReference type="InterPro" id="IPR004358">
    <property type="entry name" value="Sig_transdc_His_kin-like_C"/>
</dbReference>
<dbReference type="PROSITE" id="PS50110">
    <property type="entry name" value="RESPONSE_REGULATORY"/>
    <property type="match status" value="1"/>
</dbReference>